<evidence type="ECO:0000313" key="1">
    <source>
        <dbReference type="EMBL" id="OLL24177.1"/>
    </source>
</evidence>
<reference evidence="1 2" key="1">
    <citation type="submission" date="2016-04" db="EMBL/GenBank/DDBJ databases">
        <title>Evolutionary innovation and constraint leading to complex multicellularity in the Ascomycota.</title>
        <authorList>
            <person name="Cisse O."/>
            <person name="Nguyen A."/>
            <person name="Hewitt D.A."/>
            <person name="Jedd G."/>
            <person name="Stajich J.E."/>
        </authorList>
    </citation>
    <scope>NUCLEOTIDE SEQUENCE [LARGE SCALE GENOMIC DNA]</scope>
    <source>
        <strain evidence="1 2">DAH-3</strain>
    </source>
</reference>
<protein>
    <submittedName>
        <fullName evidence="1">Uncharacterized protein</fullName>
    </submittedName>
</protein>
<dbReference type="AlphaFoldDB" id="A0A1U7LNF0"/>
<accession>A0A1U7LNF0</accession>
<comment type="caution">
    <text evidence="1">The sequence shown here is derived from an EMBL/GenBank/DDBJ whole genome shotgun (WGS) entry which is preliminary data.</text>
</comment>
<dbReference type="Proteomes" id="UP000186594">
    <property type="component" value="Unassembled WGS sequence"/>
</dbReference>
<dbReference type="EMBL" id="LXFE01000943">
    <property type="protein sequence ID" value="OLL24177.1"/>
    <property type="molecule type" value="Genomic_DNA"/>
</dbReference>
<name>A0A1U7LNF0_NEOID</name>
<keyword evidence="2" id="KW-1185">Reference proteome</keyword>
<evidence type="ECO:0000313" key="2">
    <source>
        <dbReference type="Proteomes" id="UP000186594"/>
    </source>
</evidence>
<sequence>MSCSDNIQPKSQEHSLHDISAFYAHKLCLQYSSLSSYIESSKSETNQALQGVAASLNSVLGLVDSQKLENASLIRDLQQKFDTDLNIIRGFVESVNDTGKTAEMKLKLIDAKFEAFENRETEYRKTLQELGTVSSEHTTCLQRIVMLSASTAKQQQTLLETMGSVQNGSSSALSYQHPPINKGCPLLLEHAVPLATQLVLNPRKRIKRTLLDGINISSRWLNNNEEANGWEMTLQAPLRDSEGPMSKKRTLIADVQDAENIVHC</sequence>
<gene>
    <name evidence="1" type="ORF">NEOLI_003557</name>
</gene>
<proteinExistence type="predicted"/>
<organism evidence="1 2">
    <name type="scientific">Neolecta irregularis (strain DAH-3)</name>
    <dbReference type="NCBI Taxonomy" id="1198029"/>
    <lineage>
        <taxon>Eukaryota</taxon>
        <taxon>Fungi</taxon>
        <taxon>Dikarya</taxon>
        <taxon>Ascomycota</taxon>
        <taxon>Taphrinomycotina</taxon>
        <taxon>Neolectales</taxon>
        <taxon>Neolectaceae</taxon>
        <taxon>Neolecta</taxon>
    </lineage>
</organism>